<feature type="non-terminal residue" evidence="2">
    <location>
        <position position="110"/>
    </location>
</feature>
<feature type="chain" id="PRO_5043831697" evidence="1">
    <location>
        <begin position="18"/>
        <end position="110"/>
    </location>
</feature>
<evidence type="ECO:0000313" key="2">
    <source>
        <dbReference type="EMBL" id="GMT26581.1"/>
    </source>
</evidence>
<gene>
    <name evidence="2" type="ORF">PFISCL1PPCAC_17878</name>
</gene>
<feature type="non-terminal residue" evidence="2">
    <location>
        <position position="1"/>
    </location>
</feature>
<evidence type="ECO:0000313" key="3">
    <source>
        <dbReference type="Proteomes" id="UP001432322"/>
    </source>
</evidence>
<name>A0AAV5W347_9BILA</name>
<sequence>LLLCALAHALIPGELRGGGTDERETPASLVLALVVKETTPVLAETEGSAGAWLAVRVQLAPLDDHFVCEQTLRFLQGGQLPRTMVLIVGSGESDSQQASDGERLEKLHLF</sequence>
<feature type="signal peptide" evidence="1">
    <location>
        <begin position="1"/>
        <end position="17"/>
    </location>
</feature>
<keyword evidence="3" id="KW-1185">Reference proteome</keyword>
<accession>A0AAV5W347</accession>
<comment type="caution">
    <text evidence="2">The sequence shown here is derived from an EMBL/GenBank/DDBJ whole genome shotgun (WGS) entry which is preliminary data.</text>
</comment>
<dbReference type="Proteomes" id="UP001432322">
    <property type="component" value="Unassembled WGS sequence"/>
</dbReference>
<reference evidence="2" key="1">
    <citation type="submission" date="2023-10" db="EMBL/GenBank/DDBJ databases">
        <title>Genome assembly of Pristionchus species.</title>
        <authorList>
            <person name="Yoshida K."/>
            <person name="Sommer R.J."/>
        </authorList>
    </citation>
    <scope>NUCLEOTIDE SEQUENCE</scope>
    <source>
        <strain evidence="2">RS5133</strain>
    </source>
</reference>
<organism evidence="2 3">
    <name type="scientific">Pristionchus fissidentatus</name>
    <dbReference type="NCBI Taxonomy" id="1538716"/>
    <lineage>
        <taxon>Eukaryota</taxon>
        <taxon>Metazoa</taxon>
        <taxon>Ecdysozoa</taxon>
        <taxon>Nematoda</taxon>
        <taxon>Chromadorea</taxon>
        <taxon>Rhabditida</taxon>
        <taxon>Rhabditina</taxon>
        <taxon>Diplogasteromorpha</taxon>
        <taxon>Diplogasteroidea</taxon>
        <taxon>Neodiplogasteridae</taxon>
        <taxon>Pristionchus</taxon>
    </lineage>
</organism>
<dbReference type="EMBL" id="BTSY01000005">
    <property type="protein sequence ID" value="GMT26581.1"/>
    <property type="molecule type" value="Genomic_DNA"/>
</dbReference>
<keyword evidence="1" id="KW-0732">Signal</keyword>
<dbReference type="AlphaFoldDB" id="A0AAV5W347"/>
<evidence type="ECO:0000256" key="1">
    <source>
        <dbReference type="SAM" id="SignalP"/>
    </source>
</evidence>
<proteinExistence type="predicted"/>
<protein>
    <submittedName>
        <fullName evidence="2">Uncharacterized protein</fullName>
    </submittedName>
</protein>